<gene>
    <name evidence="1" type="ORF">A2U01_0020191</name>
</gene>
<evidence type="ECO:0000313" key="1">
    <source>
        <dbReference type="EMBL" id="MCH99180.1"/>
    </source>
</evidence>
<keyword evidence="2" id="KW-1185">Reference proteome</keyword>
<accession>A0A392NH78</accession>
<dbReference type="Proteomes" id="UP000265520">
    <property type="component" value="Unassembled WGS sequence"/>
</dbReference>
<sequence length="185" mass="20652">MGVMKASRRVMLDGIIGDIIAEFVTEKKCKKQKLESADRTYETCMLDNKMSTFCPGGRENFGLILSFSHLLMNLKIMLKRLNQKLPGSSVCNVDANIQSGVMATEIDGHPELFVSPNNLKSENIAEGQRISCSYPNSKDLTCILESVQNELHFSAKVSLADYVRSVVEKEVNQLIPSLEKDKFSE</sequence>
<comment type="caution">
    <text evidence="1">The sequence shown here is derived from an EMBL/GenBank/DDBJ whole genome shotgun (WGS) entry which is preliminary data.</text>
</comment>
<keyword evidence="1" id="KW-0489">Methyltransferase</keyword>
<dbReference type="AlphaFoldDB" id="A0A392NH78"/>
<evidence type="ECO:0000313" key="2">
    <source>
        <dbReference type="Proteomes" id="UP000265520"/>
    </source>
</evidence>
<keyword evidence="1" id="KW-0808">Transferase</keyword>
<name>A0A392NH78_9FABA</name>
<proteinExistence type="predicted"/>
<organism evidence="1 2">
    <name type="scientific">Trifolium medium</name>
    <dbReference type="NCBI Taxonomy" id="97028"/>
    <lineage>
        <taxon>Eukaryota</taxon>
        <taxon>Viridiplantae</taxon>
        <taxon>Streptophyta</taxon>
        <taxon>Embryophyta</taxon>
        <taxon>Tracheophyta</taxon>
        <taxon>Spermatophyta</taxon>
        <taxon>Magnoliopsida</taxon>
        <taxon>eudicotyledons</taxon>
        <taxon>Gunneridae</taxon>
        <taxon>Pentapetalae</taxon>
        <taxon>rosids</taxon>
        <taxon>fabids</taxon>
        <taxon>Fabales</taxon>
        <taxon>Fabaceae</taxon>
        <taxon>Papilionoideae</taxon>
        <taxon>50 kb inversion clade</taxon>
        <taxon>NPAAA clade</taxon>
        <taxon>Hologalegina</taxon>
        <taxon>IRL clade</taxon>
        <taxon>Trifolieae</taxon>
        <taxon>Trifolium</taxon>
    </lineage>
</organism>
<dbReference type="GO" id="GO:0008168">
    <property type="term" value="F:methyltransferase activity"/>
    <property type="evidence" value="ECO:0007669"/>
    <property type="project" value="UniProtKB-KW"/>
</dbReference>
<dbReference type="EMBL" id="LXQA010039603">
    <property type="protein sequence ID" value="MCH99180.1"/>
    <property type="molecule type" value="Genomic_DNA"/>
</dbReference>
<protein>
    <submittedName>
        <fullName evidence="1">Histone-lysine N-methyltransferase SETD1B</fullName>
    </submittedName>
</protein>
<reference evidence="1 2" key="1">
    <citation type="journal article" date="2018" name="Front. Plant Sci.">
        <title>Red Clover (Trifolium pratense) and Zigzag Clover (T. medium) - A Picture of Genomic Similarities and Differences.</title>
        <authorList>
            <person name="Dluhosova J."/>
            <person name="Istvanek J."/>
            <person name="Nedelnik J."/>
            <person name="Repkova J."/>
        </authorList>
    </citation>
    <scope>NUCLEOTIDE SEQUENCE [LARGE SCALE GENOMIC DNA]</scope>
    <source>
        <strain evidence="2">cv. 10/8</strain>
        <tissue evidence="1">Leaf</tissue>
    </source>
</reference>
<feature type="non-terminal residue" evidence="1">
    <location>
        <position position="185"/>
    </location>
</feature>
<dbReference type="GO" id="GO:0032259">
    <property type="term" value="P:methylation"/>
    <property type="evidence" value="ECO:0007669"/>
    <property type="project" value="UniProtKB-KW"/>
</dbReference>